<organism evidence="3 4">
    <name type="scientific">Polycladomyces zharkentensis</name>
    <dbReference type="NCBI Taxonomy" id="2807616"/>
    <lineage>
        <taxon>Bacteria</taxon>
        <taxon>Bacillati</taxon>
        <taxon>Bacillota</taxon>
        <taxon>Bacilli</taxon>
        <taxon>Bacillales</taxon>
        <taxon>Thermoactinomycetaceae</taxon>
        <taxon>Polycladomyces</taxon>
    </lineage>
</organism>
<evidence type="ECO:0000256" key="2">
    <source>
        <dbReference type="ARBA" id="ARBA00022679"/>
    </source>
</evidence>
<dbReference type="EC" id="2.1.1.171" evidence="3"/>
<evidence type="ECO:0000313" key="4">
    <source>
        <dbReference type="Proteomes" id="UP001177120"/>
    </source>
</evidence>
<dbReference type="GO" id="GO:0052913">
    <property type="term" value="F:16S rRNA (guanine(966)-N(2))-methyltransferase activity"/>
    <property type="evidence" value="ECO:0007669"/>
    <property type="project" value="UniProtKB-EC"/>
</dbReference>
<protein>
    <submittedName>
        <fullName evidence="3">16S rRNA (Guanine(966)-N(2))-methyltransferase RsmD</fullName>
        <ecNumber evidence="3">2.1.1.171</ecNumber>
    </submittedName>
</protein>
<sequence length="186" mass="20700">MRIIAGTARGLRLKMVPGKHVRPTADRVKESLFHIIGPFFDGGWVLDLFAGTGALGLEALSRGVDRAVFVDRHRLSVETIRANVQLAGFEEQSEIYQRDARAAIRVLVRRGIRFRFVFVDPPYREGWHVPVLKQLATAPILENNGVVVVESASNQALPKEVGALHVTREMAYGDTAIRLYQLQSDA</sequence>
<evidence type="ECO:0000313" key="3">
    <source>
        <dbReference type="EMBL" id="MBN2908279.1"/>
    </source>
</evidence>
<dbReference type="Proteomes" id="UP001177120">
    <property type="component" value="Unassembled WGS sequence"/>
</dbReference>
<dbReference type="Pfam" id="PF03602">
    <property type="entry name" value="Cons_hypoth95"/>
    <property type="match status" value="1"/>
</dbReference>
<comment type="caution">
    <text evidence="3">The sequence shown here is derived from an EMBL/GenBank/DDBJ whole genome shotgun (WGS) entry which is preliminary data.</text>
</comment>
<keyword evidence="2 3" id="KW-0808">Transferase</keyword>
<dbReference type="RefSeq" id="WP_205492444.1">
    <property type="nucleotide sequence ID" value="NZ_JAFHAP010000004.1"/>
</dbReference>
<reference evidence="3" key="1">
    <citation type="journal article" date="2024" name="Int. J. Syst. Evol. Microbiol.">
        <title>Polycladomyces zharkentensis sp. nov., a novel thermophilic cellulose- and starch-degrading member of the Bacillota from a geothermal aquifer in Kazakhstan.</title>
        <authorList>
            <person name="Mashzhan A."/>
            <person name="Kistaubayeva A."/>
            <person name="Javier-Lopez R."/>
            <person name="Bissenova U."/>
            <person name="Bissenbay A."/>
            <person name="Birkeland N.K."/>
        </authorList>
    </citation>
    <scope>NUCLEOTIDE SEQUENCE</scope>
    <source>
        <strain evidence="3">ZKZ2T</strain>
    </source>
</reference>
<dbReference type="CDD" id="cd02440">
    <property type="entry name" value="AdoMet_MTases"/>
    <property type="match status" value="1"/>
</dbReference>
<dbReference type="SUPFAM" id="SSF53335">
    <property type="entry name" value="S-adenosyl-L-methionine-dependent methyltransferases"/>
    <property type="match status" value="1"/>
</dbReference>
<dbReference type="InterPro" id="IPR004398">
    <property type="entry name" value="RNA_MeTrfase_RsmD"/>
</dbReference>
<accession>A0ABS2WFS0</accession>
<dbReference type="EMBL" id="JAFHAP010000004">
    <property type="protein sequence ID" value="MBN2908279.1"/>
    <property type="molecule type" value="Genomic_DNA"/>
</dbReference>
<gene>
    <name evidence="3" type="primary">rsmD</name>
    <name evidence="3" type="ORF">JQC72_01930</name>
</gene>
<keyword evidence="1 3" id="KW-0489">Methyltransferase</keyword>
<name>A0ABS2WFS0_9BACL</name>
<keyword evidence="4" id="KW-1185">Reference proteome</keyword>
<dbReference type="Gene3D" id="3.40.50.150">
    <property type="entry name" value="Vaccinia Virus protein VP39"/>
    <property type="match status" value="1"/>
</dbReference>
<dbReference type="NCBIfam" id="TIGR00095">
    <property type="entry name" value="16S rRNA (guanine(966)-N(2))-methyltransferase RsmD"/>
    <property type="match status" value="1"/>
</dbReference>
<evidence type="ECO:0000256" key="1">
    <source>
        <dbReference type="ARBA" id="ARBA00022603"/>
    </source>
</evidence>
<dbReference type="PANTHER" id="PTHR43542">
    <property type="entry name" value="METHYLTRANSFERASE"/>
    <property type="match status" value="1"/>
</dbReference>
<dbReference type="PANTHER" id="PTHR43542:SF1">
    <property type="entry name" value="METHYLTRANSFERASE"/>
    <property type="match status" value="1"/>
</dbReference>
<dbReference type="InterPro" id="IPR029063">
    <property type="entry name" value="SAM-dependent_MTases_sf"/>
</dbReference>
<proteinExistence type="predicted"/>
<dbReference type="PIRSF" id="PIRSF004553">
    <property type="entry name" value="CHP00095"/>
    <property type="match status" value="1"/>
</dbReference>